<dbReference type="Proteomes" id="UP000053244">
    <property type="component" value="Unassembled WGS sequence"/>
</dbReference>
<keyword evidence="3" id="KW-1185">Reference proteome</keyword>
<dbReference type="RefSeq" id="WP_067708576.1">
    <property type="nucleotide sequence ID" value="NZ_LLZH01000351.1"/>
</dbReference>
<dbReference type="InterPro" id="IPR024983">
    <property type="entry name" value="CHAT_dom"/>
</dbReference>
<gene>
    <name evidence="2" type="ORF">ADL15_50365</name>
</gene>
<dbReference type="AlphaFoldDB" id="A0A101J7C6"/>
<reference evidence="2 3" key="1">
    <citation type="submission" date="2015-10" db="EMBL/GenBank/DDBJ databases">
        <authorList>
            <person name="Gilbert D.G."/>
        </authorList>
    </citation>
    <scope>NUCLEOTIDE SEQUENCE [LARGE SCALE GENOMIC DNA]</scope>
    <source>
        <strain evidence="2 3">NRRL B-16712</strain>
    </source>
</reference>
<dbReference type="Pfam" id="PF12770">
    <property type="entry name" value="CHAT"/>
    <property type="match status" value="1"/>
</dbReference>
<feature type="domain" description="CHAT" evidence="1">
    <location>
        <begin position="269"/>
        <end position="529"/>
    </location>
</feature>
<organism evidence="2 3">
    <name type="scientific">Actinoplanes awajinensis subsp. mycoplanecinus</name>
    <dbReference type="NCBI Taxonomy" id="135947"/>
    <lineage>
        <taxon>Bacteria</taxon>
        <taxon>Bacillati</taxon>
        <taxon>Actinomycetota</taxon>
        <taxon>Actinomycetes</taxon>
        <taxon>Micromonosporales</taxon>
        <taxon>Micromonosporaceae</taxon>
        <taxon>Actinoplanes</taxon>
    </lineage>
</organism>
<dbReference type="OrthoDB" id="163530at2"/>
<protein>
    <recommendedName>
        <fullName evidence="1">CHAT domain-containing protein</fullName>
    </recommendedName>
</protein>
<name>A0A101J7C6_9ACTN</name>
<proteinExistence type="predicted"/>
<evidence type="ECO:0000313" key="3">
    <source>
        <dbReference type="Proteomes" id="UP000053244"/>
    </source>
</evidence>
<evidence type="ECO:0000313" key="2">
    <source>
        <dbReference type="EMBL" id="KUL21589.1"/>
    </source>
</evidence>
<comment type="caution">
    <text evidence="2">The sequence shown here is derived from an EMBL/GenBank/DDBJ whole genome shotgun (WGS) entry which is preliminary data.</text>
</comment>
<sequence length="535" mass="57164">MDTEEVYLRYADAALALLPLMMPADEAAEVAARITEALGRSDHRFFAVAKALRSHPVLRELFLQQQPPTQHRSAEHFLDVEAPAQVPVGHEFSVEVAVTGTPLGQYDRLNLGDSTSRELTVVLKAPGFEPAEDSNWRQKLPLPSGTGSSRIEFGLRSRAGGRPEAISVRAYAGGTQVGEVTLAVAAGPRADPVHVKAGLSGVERNPRDARLEVTRVGERLAMSVSHETDGEEVLTGPVSDDALTWLTSELSVLATGETGAAERRLRLRELGAELWMELFPGDIRDQLRGLPPEVTSLHVRSDGFSLPFELVHPVDPGGGTGFLVERFDVARPAGGTTVPRRGRPRQAAFVRPENAPANADQEFDRVTAALGAGTRVWPGRVTNATQMSALLTLPTTLIHIAAHLEMDLALRFPDGGRFDHRSLASAIGAENLAAVAPVVLFNGCDSATALKGIIEPSDWGRRFVAAGAGAFIGTLWPVTSGPATTFAESFHHTLVQPGSTVGQAMRAGRTAVRDKDGDAAWLAYTLYGDPAYGTA</sequence>
<dbReference type="EMBL" id="LLZH01000351">
    <property type="protein sequence ID" value="KUL21589.1"/>
    <property type="molecule type" value="Genomic_DNA"/>
</dbReference>
<evidence type="ECO:0000259" key="1">
    <source>
        <dbReference type="Pfam" id="PF12770"/>
    </source>
</evidence>
<accession>A0A101J7C6</accession>
<dbReference type="Gene3D" id="3.40.50.1460">
    <property type="match status" value="1"/>
</dbReference>